<dbReference type="PANTHER" id="PTHR34861:SF10">
    <property type="entry name" value="CYCLASE"/>
    <property type="match status" value="1"/>
</dbReference>
<dbReference type="RefSeq" id="WP_345226201.1">
    <property type="nucleotide sequence ID" value="NZ_BAAAXE010000013.1"/>
</dbReference>
<proteinExistence type="predicted"/>
<dbReference type="GO" id="GO:0016787">
    <property type="term" value="F:hydrolase activity"/>
    <property type="evidence" value="ECO:0007669"/>
    <property type="project" value="UniProtKB-KW"/>
</dbReference>
<dbReference type="Proteomes" id="UP001589718">
    <property type="component" value="Unassembled WGS sequence"/>
</dbReference>
<dbReference type="EC" id="3.5.-.-" evidence="1"/>
<dbReference type="PANTHER" id="PTHR34861">
    <property type="match status" value="1"/>
</dbReference>
<dbReference type="InterPro" id="IPR037175">
    <property type="entry name" value="KFase_sf"/>
</dbReference>
<keyword evidence="1" id="KW-0378">Hydrolase</keyword>
<dbReference type="EMBL" id="JBHMCR010000017">
    <property type="protein sequence ID" value="MFB9523382.1"/>
    <property type="molecule type" value="Genomic_DNA"/>
</dbReference>
<gene>
    <name evidence="1" type="ORF">ACFFTU_25900</name>
</gene>
<accession>A0ABV5PJJ4</accession>
<keyword evidence="2" id="KW-1185">Reference proteome</keyword>
<dbReference type="Pfam" id="PF04199">
    <property type="entry name" value="Cyclase"/>
    <property type="match status" value="1"/>
</dbReference>
<dbReference type="SUPFAM" id="SSF102198">
    <property type="entry name" value="Putative cyclase"/>
    <property type="match status" value="1"/>
</dbReference>
<reference evidence="1 2" key="1">
    <citation type="submission" date="2024-09" db="EMBL/GenBank/DDBJ databases">
        <authorList>
            <person name="Sun Q."/>
            <person name="Mori K."/>
        </authorList>
    </citation>
    <scope>NUCLEOTIDE SEQUENCE [LARGE SCALE GENOMIC DNA]</scope>
    <source>
        <strain evidence="1 2">JCM 4362</strain>
    </source>
</reference>
<evidence type="ECO:0000313" key="2">
    <source>
        <dbReference type="Proteomes" id="UP001589718"/>
    </source>
</evidence>
<name>A0ABV5PJJ4_STRCM</name>
<evidence type="ECO:0000313" key="1">
    <source>
        <dbReference type="EMBL" id="MFB9523382.1"/>
    </source>
</evidence>
<comment type="caution">
    <text evidence="1">The sequence shown here is derived from an EMBL/GenBank/DDBJ whole genome shotgun (WGS) entry which is preliminary data.</text>
</comment>
<protein>
    <submittedName>
        <fullName evidence="1">Cyclase family protein</fullName>
        <ecNumber evidence="1">3.5.-.-</ecNumber>
    </submittedName>
</protein>
<organism evidence="1 2">
    <name type="scientific">Streptomyces cremeus</name>
    <dbReference type="NCBI Taxonomy" id="66881"/>
    <lineage>
        <taxon>Bacteria</taxon>
        <taxon>Bacillati</taxon>
        <taxon>Actinomycetota</taxon>
        <taxon>Actinomycetes</taxon>
        <taxon>Kitasatosporales</taxon>
        <taxon>Streptomycetaceae</taxon>
        <taxon>Streptomyces</taxon>
    </lineage>
</organism>
<dbReference type="InterPro" id="IPR007325">
    <property type="entry name" value="KFase/CYL"/>
</dbReference>
<sequence length="320" mass="34295">MTDPVTAATEPPADPEVPDVRALGARLSNWGRWGADDERGTTNLITPARIVEAAKLVRTGEVFDLGIPLDSDGPQPGGFRVNPIRLMSENGQEQELPGGLTWADDYVFMPLQAGSQYDALSHIHYDGRLYNGHPSRDVTSKGAQRCGIHTQANGITGRGVLLDIAGLNGVDWLPGGHLISPADLEEAERAHGVTVGPGDILLLRTGWWRKFTSDRDATAFMDTEPGLGLACAEWLRDRDVAVVGADNHAIEVVPGENKAGMFELHMVLIRDMGVTLAEILDLEALAASCAADGVYEFLYAGSPLKFTRAVGSPINPLAIK</sequence>
<dbReference type="Gene3D" id="3.50.30.50">
    <property type="entry name" value="Putative cyclase"/>
    <property type="match status" value="1"/>
</dbReference>